<dbReference type="AlphaFoldDB" id="A0A2S2NIP6"/>
<reference evidence="2" key="1">
    <citation type="submission" date="2018-04" db="EMBL/GenBank/DDBJ databases">
        <title>Transcriptome of Schizaphis graminum biotype I.</title>
        <authorList>
            <person name="Scully E.D."/>
            <person name="Geib S.M."/>
            <person name="Palmer N.A."/>
            <person name="Koch K."/>
            <person name="Bradshaw J."/>
            <person name="Heng-Moss T."/>
            <person name="Sarath G."/>
        </authorList>
    </citation>
    <scope>NUCLEOTIDE SEQUENCE</scope>
</reference>
<dbReference type="EMBL" id="GGMR01004410">
    <property type="protein sequence ID" value="MBY17029.1"/>
    <property type="molecule type" value="Transcribed_RNA"/>
</dbReference>
<proteinExistence type="predicted"/>
<feature type="compositionally biased region" description="Pro residues" evidence="1">
    <location>
        <begin position="1"/>
        <end position="12"/>
    </location>
</feature>
<organism evidence="2">
    <name type="scientific">Schizaphis graminum</name>
    <name type="common">Green bug aphid</name>
    <dbReference type="NCBI Taxonomy" id="13262"/>
    <lineage>
        <taxon>Eukaryota</taxon>
        <taxon>Metazoa</taxon>
        <taxon>Ecdysozoa</taxon>
        <taxon>Arthropoda</taxon>
        <taxon>Hexapoda</taxon>
        <taxon>Insecta</taxon>
        <taxon>Pterygota</taxon>
        <taxon>Neoptera</taxon>
        <taxon>Paraneoptera</taxon>
        <taxon>Hemiptera</taxon>
        <taxon>Sternorrhyncha</taxon>
        <taxon>Aphidomorpha</taxon>
        <taxon>Aphidoidea</taxon>
        <taxon>Aphididae</taxon>
        <taxon>Aphidini</taxon>
        <taxon>Schizaphis</taxon>
    </lineage>
</organism>
<name>A0A2S2NIP6_SCHGA</name>
<feature type="region of interest" description="Disordered" evidence="1">
    <location>
        <begin position="1"/>
        <end position="26"/>
    </location>
</feature>
<accession>A0A2S2NIP6</accession>
<gene>
    <name evidence="2" type="ORF">g.93392</name>
</gene>
<protein>
    <submittedName>
        <fullName evidence="2">Uncharacterized protein</fullName>
    </submittedName>
</protein>
<evidence type="ECO:0000256" key="1">
    <source>
        <dbReference type="SAM" id="MobiDB-lite"/>
    </source>
</evidence>
<evidence type="ECO:0000313" key="2">
    <source>
        <dbReference type="EMBL" id="MBY17029.1"/>
    </source>
</evidence>
<feature type="compositionally biased region" description="Low complexity" evidence="1">
    <location>
        <begin position="13"/>
        <end position="24"/>
    </location>
</feature>
<sequence length="206" mass="23618">MLPHCHTPPYPAIIPSSSTPTSGPWRARVRSLCTPAAHHSRSTERNADGRRVHFRMRLGASSRRRKRAPSRSSSTIATAAAASAGHSRFFTSAYYIHRRRQYTHAHLYVHTCGKTRSTVDGNLAFYLHYARAVHIYIYDICIYNIYDVFSNIVPTITLQVVPNPCPIKYILYGIKMNFRLLLMCRLRFKNKCRPTVYTVRVYGISL</sequence>